<organism evidence="1 2">
    <name type="scientific">Ferrimonas sediminum</name>
    <dbReference type="NCBI Taxonomy" id="718193"/>
    <lineage>
        <taxon>Bacteria</taxon>
        <taxon>Pseudomonadati</taxon>
        <taxon>Pseudomonadota</taxon>
        <taxon>Gammaproteobacteria</taxon>
        <taxon>Alteromonadales</taxon>
        <taxon>Ferrimonadaceae</taxon>
        <taxon>Ferrimonas</taxon>
    </lineage>
</organism>
<protein>
    <submittedName>
        <fullName evidence="1">Uncharacterized protein</fullName>
    </submittedName>
</protein>
<evidence type="ECO:0000313" key="2">
    <source>
        <dbReference type="Proteomes" id="UP000199527"/>
    </source>
</evidence>
<sequence length="625" mass="69498">MKTHSLSVLLLAALLGGCGSDDDSANTPAPEPTPPKSPYLTLDIQPQAKFEGQFVVYLGRYADPLKDWLQSDQARDLSGDGRIDERDAHLDGVYNPPQTAIVVDAKEMDRVLRTNPDGLGAGSARPDIFVDGHYSSFDALRYLAYTRQDLKLEQVQPPALTGRDTFEFVLSWDRNGDGVFDEQDNDLYANFMGHDWHTRVKYDGGELIKLNGTLDGLGPQGEAHYERLDQIWVQPGMTLRFQPFSPEMTERRHWVQDREMARLAQNGGRVVLPQLNIMKPGEAQPKVIANLEVTAHNMRPDIFQPGVITKMDIFLSAADAGLDVAFNYWPSLSTGATVEHFALFRVDGIASEVGRGWATVYGDMAVHGDFSRASVCDFSSPATGGMNLVVDPEHCRLDWNSNFGGNVMHMMADTWVMNQPVQFTMILVKDHYKLWGMEEYSGKARVERDFSDGEDGSDIMTLQAFELPEAGSGPVLTETHFGWGIADCTECHNEQKQPLGHGGHSWPVNSADGFDSTQPYYCATCHGNNGAPKGHGETARCFWCHAGDSTTPDHHGEASTRRLYQGEAIKSNDKIYNDPNELNALPRDSDGNYQPYEQVWSSVNSDWDMSRVFPDPYSCMTCHPN</sequence>
<reference evidence="2" key="1">
    <citation type="submission" date="2016-10" db="EMBL/GenBank/DDBJ databases">
        <authorList>
            <person name="Varghese N."/>
            <person name="Submissions S."/>
        </authorList>
    </citation>
    <scope>NUCLEOTIDE SEQUENCE [LARGE SCALE GENOMIC DNA]</scope>
    <source>
        <strain evidence="2">DSM 23317</strain>
    </source>
</reference>
<dbReference type="Proteomes" id="UP000199527">
    <property type="component" value="Unassembled WGS sequence"/>
</dbReference>
<name>A0A1G8X4I7_9GAMM</name>
<accession>A0A1G8X4I7</accession>
<dbReference type="AlphaFoldDB" id="A0A1G8X4I7"/>
<dbReference type="InterPro" id="IPR036280">
    <property type="entry name" value="Multihaem_cyt_sf"/>
</dbReference>
<dbReference type="SUPFAM" id="SSF48695">
    <property type="entry name" value="Multiheme cytochromes"/>
    <property type="match status" value="1"/>
</dbReference>
<gene>
    <name evidence="1" type="ORF">SAMN04488540_11482</name>
</gene>
<dbReference type="PROSITE" id="PS51257">
    <property type="entry name" value="PROKAR_LIPOPROTEIN"/>
    <property type="match status" value="1"/>
</dbReference>
<dbReference type="EMBL" id="FNEM01000014">
    <property type="protein sequence ID" value="SDJ85381.1"/>
    <property type="molecule type" value="Genomic_DNA"/>
</dbReference>
<keyword evidence="2" id="KW-1185">Reference proteome</keyword>
<evidence type="ECO:0000313" key="1">
    <source>
        <dbReference type="EMBL" id="SDJ85381.1"/>
    </source>
</evidence>
<proteinExistence type="predicted"/>